<protein>
    <recommendedName>
        <fullName evidence="4">Small ribosomal subunit protein uS7 domain-containing protein</fullName>
    </recommendedName>
</protein>
<comment type="caution">
    <text evidence="5">The sequence shown here is derived from an EMBL/GenBank/DDBJ whole genome shotgun (WGS) entry which is preliminary data.</text>
</comment>
<dbReference type="InterPro" id="IPR036823">
    <property type="entry name" value="Ribosomal_uS7_dom_sf"/>
</dbReference>
<dbReference type="GO" id="GO:0006412">
    <property type="term" value="P:translation"/>
    <property type="evidence" value="ECO:0007669"/>
    <property type="project" value="InterPro"/>
</dbReference>
<dbReference type="InterPro" id="IPR047988">
    <property type="entry name" value="Ribosomal_uS7m_fungi"/>
</dbReference>
<evidence type="ECO:0000313" key="5">
    <source>
        <dbReference type="EMBL" id="GMK59085.1"/>
    </source>
</evidence>
<gene>
    <name evidence="5" type="ORF">CspeluHIS016_0701000</name>
</gene>
<dbReference type="InterPro" id="IPR000235">
    <property type="entry name" value="Ribosomal_uS7"/>
</dbReference>
<keyword evidence="2" id="KW-0689">Ribosomal protein</keyword>
<feature type="domain" description="Small ribosomal subunit protein uS7" evidence="4">
    <location>
        <begin position="70"/>
        <end position="202"/>
    </location>
</feature>
<dbReference type="SUPFAM" id="SSF47973">
    <property type="entry name" value="Ribosomal protein S7"/>
    <property type="match status" value="1"/>
</dbReference>
<dbReference type="EMBL" id="BTCM01000007">
    <property type="protein sequence ID" value="GMK59085.1"/>
    <property type="molecule type" value="Genomic_DNA"/>
</dbReference>
<reference evidence="5" key="1">
    <citation type="journal article" date="2023" name="BMC Genomics">
        <title>Chromosome-level genome assemblies of Cutaneotrichosporon spp. (Trichosporonales, Basidiomycota) reveal imbalanced evolution between nucleotide sequences and chromosome synteny.</title>
        <authorList>
            <person name="Kobayashi Y."/>
            <person name="Kayamori A."/>
            <person name="Aoki K."/>
            <person name="Shiwa Y."/>
            <person name="Matsutani M."/>
            <person name="Fujita N."/>
            <person name="Sugita T."/>
            <person name="Iwasaki W."/>
            <person name="Tanaka N."/>
            <person name="Takashima M."/>
        </authorList>
    </citation>
    <scope>NUCLEOTIDE SEQUENCE</scope>
    <source>
        <strain evidence="5">HIS016</strain>
    </source>
</reference>
<dbReference type="InterPro" id="IPR023798">
    <property type="entry name" value="Ribosomal_uS7_dom"/>
</dbReference>
<evidence type="ECO:0000313" key="6">
    <source>
        <dbReference type="Proteomes" id="UP001222932"/>
    </source>
</evidence>
<organism evidence="5 6">
    <name type="scientific">Cutaneotrichosporon spelunceum</name>
    <dbReference type="NCBI Taxonomy" id="1672016"/>
    <lineage>
        <taxon>Eukaryota</taxon>
        <taxon>Fungi</taxon>
        <taxon>Dikarya</taxon>
        <taxon>Basidiomycota</taxon>
        <taxon>Agaricomycotina</taxon>
        <taxon>Tremellomycetes</taxon>
        <taxon>Trichosporonales</taxon>
        <taxon>Trichosporonaceae</taxon>
        <taxon>Cutaneotrichosporon</taxon>
    </lineage>
</organism>
<evidence type="ECO:0000256" key="1">
    <source>
        <dbReference type="ARBA" id="ARBA00007151"/>
    </source>
</evidence>
<dbReference type="Proteomes" id="UP001222932">
    <property type="component" value="Unassembled WGS sequence"/>
</dbReference>
<evidence type="ECO:0000256" key="2">
    <source>
        <dbReference type="ARBA" id="ARBA00022980"/>
    </source>
</evidence>
<reference evidence="5" key="2">
    <citation type="submission" date="2023-06" db="EMBL/GenBank/DDBJ databases">
        <authorList>
            <person name="Kobayashi Y."/>
            <person name="Kayamori A."/>
            <person name="Aoki K."/>
            <person name="Shiwa Y."/>
            <person name="Fujita N."/>
            <person name="Sugita T."/>
            <person name="Iwasaki W."/>
            <person name="Tanaka N."/>
            <person name="Takashima M."/>
        </authorList>
    </citation>
    <scope>NUCLEOTIDE SEQUENCE</scope>
    <source>
        <strain evidence="5">HIS016</strain>
    </source>
</reference>
<comment type="similarity">
    <text evidence="1">Belongs to the universal ribosomal protein uS7 family.</text>
</comment>
<dbReference type="Pfam" id="PF00177">
    <property type="entry name" value="Ribosomal_S7"/>
    <property type="match status" value="1"/>
</dbReference>
<sequence length="208" mass="22526">MLARTLARPLGPLGLGPLRVGLGQRTLSTASSGDLSDLGRITTPSSFSVAVPAQASDVRGYAPGSMPLRSDPILELFTNMLMRHGKKASAQRAVSSILGLIQGATNAPPLPQLQRAVELSSPSVRMLSMRKRAKTVMTPRALTDRQRARTGIKWLLKSAERGRKGGVKREDRVAREVLAVLEGSSDVFKRVEEVHKIAMLQRSNINAR</sequence>
<dbReference type="PANTHER" id="PTHR11205">
    <property type="entry name" value="RIBOSOMAL PROTEIN S7"/>
    <property type="match status" value="1"/>
</dbReference>
<dbReference type="CDD" id="cd14868">
    <property type="entry name" value="uS7_Mitochondria_Fungi"/>
    <property type="match status" value="1"/>
</dbReference>
<dbReference type="GO" id="GO:0005840">
    <property type="term" value="C:ribosome"/>
    <property type="evidence" value="ECO:0007669"/>
    <property type="project" value="UniProtKB-KW"/>
</dbReference>
<evidence type="ECO:0000259" key="4">
    <source>
        <dbReference type="Pfam" id="PF00177"/>
    </source>
</evidence>
<proteinExistence type="inferred from homology"/>
<dbReference type="Gene3D" id="1.10.455.10">
    <property type="entry name" value="Ribosomal protein S7 domain"/>
    <property type="match status" value="1"/>
</dbReference>
<accession>A0AAD3TY72</accession>
<keyword evidence="6" id="KW-1185">Reference proteome</keyword>
<dbReference type="AlphaFoldDB" id="A0AAD3TY72"/>
<keyword evidence="3" id="KW-0687">Ribonucleoprotein</keyword>
<dbReference type="GO" id="GO:1990904">
    <property type="term" value="C:ribonucleoprotein complex"/>
    <property type="evidence" value="ECO:0007669"/>
    <property type="project" value="UniProtKB-KW"/>
</dbReference>
<evidence type="ECO:0000256" key="3">
    <source>
        <dbReference type="ARBA" id="ARBA00023274"/>
    </source>
</evidence>
<name>A0AAD3TY72_9TREE</name>